<evidence type="ECO:0000313" key="2">
    <source>
        <dbReference type="Proteomes" id="UP001145114"/>
    </source>
</evidence>
<proteinExistence type="predicted"/>
<keyword evidence="2" id="KW-1185">Reference proteome</keyword>
<protein>
    <submittedName>
        <fullName evidence="1">Mitochondrial porin</fullName>
    </submittedName>
</protein>
<name>A0ACC1HE09_9FUNG</name>
<feature type="non-terminal residue" evidence="1">
    <location>
        <position position="228"/>
    </location>
</feature>
<dbReference type="Proteomes" id="UP001145114">
    <property type="component" value="Unassembled WGS sequence"/>
</dbReference>
<accession>A0ACC1HE09</accession>
<comment type="caution">
    <text evidence="1">The sequence shown here is derived from an EMBL/GenBank/DDBJ whole genome shotgun (WGS) entry which is preliminary data.</text>
</comment>
<reference evidence="1" key="1">
    <citation type="submission" date="2022-06" db="EMBL/GenBank/DDBJ databases">
        <title>Phylogenomic reconstructions and comparative analyses of Kickxellomycotina fungi.</title>
        <authorList>
            <person name="Reynolds N.K."/>
            <person name="Stajich J.E."/>
            <person name="Barry K."/>
            <person name="Grigoriev I.V."/>
            <person name="Crous P."/>
            <person name="Smith M.E."/>
        </authorList>
    </citation>
    <scope>NUCLEOTIDE SEQUENCE</scope>
    <source>
        <strain evidence="1">RSA 2271</strain>
    </source>
</reference>
<gene>
    <name evidence="1" type="primary">POR1</name>
    <name evidence="1" type="ORF">EV182_002734</name>
</gene>
<dbReference type="EMBL" id="JAMZIH010005746">
    <property type="protein sequence ID" value="KAJ1674707.1"/>
    <property type="molecule type" value="Genomic_DNA"/>
</dbReference>
<organism evidence="1 2">
    <name type="scientific">Spiromyces aspiralis</name>
    <dbReference type="NCBI Taxonomy" id="68401"/>
    <lineage>
        <taxon>Eukaryota</taxon>
        <taxon>Fungi</taxon>
        <taxon>Fungi incertae sedis</taxon>
        <taxon>Zoopagomycota</taxon>
        <taxon>Kickxellomycotina</taxon>
        <taxon>Kickxellomycetes</taxon>
        <taxon>Kickxellales</taxon>
        <taxon>Kickxellaceae</taxon>
        <taxon>Spiromyces</taxon>
    </lineage>
</organism>
<evidence type="ECO:0000313" key="1">
    <source>
        <dbReference type="EMBL" id="KAJ1674707.1"/>
    </source>
</evidence>
<sequence length="228" mass="24057">MIPPKYSDVLKPINDLFGKDYPVGVAKLEVKTKTVTGVNFTVNGAQDLKSGAIVGELKTKYADSASGLVFTESWNTKQLVTAQVEAENNLAKGLKLDVIGSSTLDASKYALASNIQYKQDNIFTTAKFDLLNGPALTADVTVSRQGAIAGAEIGYNLVNGTVSKTNTTFAYAGPDYIAAVQVNDAFGVLSASFYQRVSAQVEAGARAIYDLKKPEGSAKEQVSAEVGA</sequence>